<name>A0A427XUF4_9TREE</name>
<dbReference type="Gene3D" id="4.10.240.10">
    <property type="entry name" value="Zn(2)-C6 fungal-type DNA-binding domain"/>
    <property type="match status" value="1"/>
</dbReference>
<dbReference type="InterPro" id="IPR036864">
    <property type="entry name" value="Zn2-C6_fun-type_DNA-bd_sf"/>
</dbReference>
<dbReference type="GO" id="GO:0000981">
    <property type="term" value="F:DNA-binding transcription factor activity, RNA polymerase II-specific"/>
    <property type="evidence" value="ECO:0007669"/>
    <property type="project" value="InterPro"/>
</dbReference>
<evidence type="ECO:0000256" key="3">
    <source>
        <dbReference type="ARBA" id="ARBA00022833"/>
    </source>
</evidence>
<evidence type="ECO:0000256" key="4">
    <source>
        <dbReference type="ARBA" id="ARBA00023015"/>
    </source>
</evidence>
<dbReference type="GO" id="GO:0008270">
    <property type="term" value="F:zinc ion binding"/>
    <property type="evidence" value="ECO:0007669"/>
    <property type="project" value="InterPro"/>
</dbReference>
<evidence type="ECO:0000256" key="1">
    <source>
        <dbReference type="ARBA" id="ARBA00004123"/>
    </source>
</evidence>
<evidence type="ECO:0000313" key="10">
    <source>
        <dbReference type="EMBL" id="RSH82371.1"/>
    </source>
</evidence>
<keyword evidence="7" id="KW-0539">Nucleus</keyword>
<evidence type="ECO:0000313" key="11">
    <source>
        <dbReference type="Proteomes" id="UP000279236"/>
    </source>
</evidence>
<dbReference type="GO" id="GO:0005634">
    <property type="term" value="C:nucleus"/>
    <property type="evidence" value="ECO:0007669"/>
    <property type="project" value="UniProtKB-SubCell"/>
</dbReference>
<accession>A0A427XUF4</accession>
<keyword evidence="4" id="KW-0805">Transcription regulation</keyword>
<evidence type="ECO:0000256" key="8">
    <source>
        <dbReference type="SAM" id="MobiDB-lite"/>
    </source>
</evidence>
<dbReference type="GO" id="GO:0006351">
    <property type="term" value="P:DNA-templated transcription"/>
    <property type="evidence" value="ECO:0007669"/>
    <property type="project" value="InterPro"/>
</dbReference>
<dbReference type="InterPro" id="IPR007219">
    <property type="entry name" value="XnlR_reg_dom"/>
</dbReference>
<protein>
    <recommendedName>
        <fullName evidence="9">Zn(2)-C6 fungal-type domain-containing protein</fullName>
    </recommendedName>
</protein>
<dbReference type="Pfam" id="PF04082">
    <property type="entry name" value="Fungal_trans"/>
    <property type="match status" value="1"/>
</dbReference>
<dbReference type="PANTHER" id="PTHR31313:SF85">
    <property type="entry name" value="ZN(II)2CYS6 TRANSCRIPTION FACTOR (EUROFUNG)"/>
    <property type="match status" value="1"/>
</dbReference>
<feature type="region of interest" description="Disordered" evidence="8">
    <location>
        <begin position="134"/>
        <end position="194"/>
    </location>
</feature>
<comment type="caution">
    <text evidence="10">The sequence shown here is derived from an EMBL/GenBank/DDBJ whole genome shotgun (WGS) entry which is preliminary data.</text>
</comment>
<keyword evidence="11" id="KW-1185">Reference proteome</keyword>
<feature type="compositionally biased region" description="Pro residues" evidence="8">
    <location>
        <begin position="1"/>
        <end position="13"/>
    </location>
</feature>
<evidence type="ECO:0000256" key="2">
    <source>
        <dbReference type="ARBA" id="ARBA00022723"/>
    </source>
</evidence>
<keyword evidence="2" id="KW-0479">Metal-binding</keyword>
<dbReference type="PANTHER" id="PTHR31313">
    <property type="entry name" value="TY1 ENHANCER ACTIVATOR"/>
    <property type="match status" value="1"/>
</dbReference>
<dbReference type="RefSeq" id="XP_028476603.1">
    <property type="nucleotide sequence ID" value="XM_028622710.1"/>
</dbReference>
<dbReference type="OrthoDB" id="2123952at2759"/>
<evidence type="ECO:0000256" key="7">
    <source>
        <dbReference type="ARBA" id="ARBA00023242"/>
    </source>
</evidence>
<feature type="compositionally biased region" description="Basic and acidic residues" evidence="8">
    <location>
        <begin position="640"/>
        <end position="673"/>
    </location>
</feature>
<evidence type="ECO:0000256" key="6">
    <source>
        <dbReference type="ARBA" id="ARBA00023163"/>
    </source>
</evidence>
<dbReference type="Proteomes" id="UP000279236">
    <property type="component" value="Unassembled WGS sequence"/>
</dbReference>
<dbReference type="CDD" id="cd00067">
    <property type="entry name" value="GAL4"/>
    <property type="match status" value="1"/>
</dbReference>
<proteinExistence type="predicted"/>
<dbReference type="SMART" id="SM00906">
    <property type="entry name" value="Fungal_trans"/>
    <property type="match status" value="1"/>
</dbReference>
<dbReference type="Pfam" id="PF00172">
    <property type="entry name" value="Zn_clus"/>
    <property type="match status" value="1"/>
</dbReference>
<dbReference type="PROSITE" id="PS00463">
    <property type="entry name" value="ZN2_CY6_FUNGAL_1"/>
    <property type="match status" value="1"/>
</dbReference>
<keyword evidence="6" id="KW-0804">Transcription</keyword>
<dbReference type="EMBL" id="RSCE01000005">
    <property type="protein sequence ID" value="RSH82371.1"/>
    <property type="molecule type" value="Genomic_DNA"/>
</dbReference>
<sequence length="753" mass="83359">MPPTNGPSPPTASSPPTDRLNTYNYKKRPYAAACMACKARKIRCVEAENPPCKACRTSRIPCEFPQHSRRRRPPPVPSSNGGGNDASVDTSTALSVSAAPDAVAGQSSIAPSMEARVARIEEYLNLPPLSHTAKIEHLRATSQSDESQKEDGMEPPRFKLGGEDLNEYHGETSMHDDGRDAGMGPSPGTQQRASIEGWSDVEMRGLRRLRHKYATPEEGESLIEAYFMWTSPSTGIVSRNVFLRDMAMGGPYFSDLLLMCVYVSGLRFSPNLDQEERAVRTQRYMNIIMTMIGEELCKPSSVATAQALLSLAGTRCAVGDHTQAWMFTGMGIRMIQDLGIHLAIAEPFLDAALDQENRAMRVRLYWSAYFWDKTISLGMGREPALLVRPNSIPEVNIRDGDDDWDWHPFIPGGGLTTALGARYPPTRARISHVLRHSATMYMILESILVNMYSPHRPHARSSTFIQDTDEKLKTWRASLPRTLILERGNLPEFSPPTNIVVLNLLYHVMRILLYRPLLTVRNQASGVTTSSFDVCRSSAIEIHAILSLWGRTFGHINYVYLLMYTTFIAAGVDVILVRLTEGPPQDEALKRVHSALEILEKSSVQGPGIRRAIATISDQFQAAIARKGMDRDRHFSKHSAALEHRQRTDRHQPPARSADRLQRVAESSMRHDTPIAPSTGPLEMPFPPVSSNSASSTATPGLQNFFEYHTSPADLLPLFDDPQALADLLGDSNVGTDDPFAFLSADGWEGVGL</sequence>
<evidence type="ECO:0000256" key="5">
    <source>
        <dbReference type="ARBA" id="ARBA00023125"/>
    </source>
</evidence>
<reference evidence="10 11" key="1">
    <citation type="submission" date="2018-11" db="EMBL/GenBank/DDBJ databases">
        <title>Genome sequence of Apiotrichum porosum DSM 27194.</title>
        <authorList>
            <person name="Aliyu H."/>
            <person name="Gorte O."/>
            <person name="Ochsenreither K."/>
        </authorList>
    </citation>
    <scope>NUCLEOTIDE SEQUENCE [LARGE SCALE GENOMIC DNA]</scope>
    <source>
        <strain evidence="10 11">DSM 27194</strain>
    </source>
</reference>
<dbReference type="SUPFAM" id="SSF57701">
    <property type="entry name" value="Zn2/Cys6 DNA-binding domain"/>
    <property type="match status" value="1"/>
</dbReference>
<feature type="region of interest" description="Disordered" evidence="8">
    <location>
        <begin position="1"/>
        <end position="22"/>
    </location>
</feature>
<gene>
    <name evidence="10" type="ORF">EHS24_007338</name>
</gene>
<keyword evidence="5" id="KW-0238">DNA-binding</keyword>
<evidence type="ECO:0000259" key="9">
    <source>
        <dbReference type="PROSITE" id="PS50048"/>
    </source>
</evidence>
<comment type="subcellular location">
    <subcellularLocation>
        <location evidence="1">Nucleus</location>
    </subcellularLocation>
</comment>
<feature type="compositionally biased region" description="Basic and acidic residues" evidence="8">
    <location>
        <begin position="146"/>
        <end position="180"/>
    </location>
</feature>
<dbReference type="AlphaFoldDB" id="A0A427XUF4"/>
<dbReference type="GO" id="GO:0003677">
    <property type="term" value="F:DNA binding"/>
    <property type="evidence" value="ECO:0007669"/>
    <property type="project" value="UniProtKB-KW"/>
</dbReference>
<feature type="region of interest" description="Disordered" evidence="8">
    <location>
        <begin position="640"/>
        <end position="683"/>
    </location>
</feature>
<dbReference type="STRING" id="105984.A0A427XUF4"/>
<dbReference type="InterPro" id="IPR051615">
    <property type="entry name" value="Transcr_Regulatory_Elem"/>
</dbReference>
<feature type="domain" description="Zn(2)-C6 fungal-type" evidence="9">
    <location>
        <begin position="33"/>
        <end position="64"/>
    </location>
</feature>
<dbReference type="SMART" id="SM00066">
    <property type="entry name" value="GAL4"/>
    <property type="match status" value="1"/>
</dbReference>
<dbReference type="GeneID" id="39591881"/>
<dbReference type="CDD" id="cd12148">
    <property type="entry name" value="fungal_TF_MHR"/>
    <property type="match status" value="1"/>
</dbReference>
<dbReference type="PROSITE" id="PS50048">
    <property type="entry name" value="ZN2_CY6_FUNGAL_2"/>
    <property type="match status" value="1"/>
</dbReference>
<organism evidence="10 11">
    <name type="scientific">Apiotrichum porosum</name>
    <dbReference type="NCBI Taxonomy" id="105984"/>
    <lineage>
        <taxon>Eukaryota</taxon>
        <taxon>Fungi</taxon>
        <taxon>Dikarya</taxon>
        <taxon>Basidiomycota</taxon>
        <taxon>Agaricomycotina</taxon>
        <taxon>Tremellomycetes</taxon>
        <taxon>Trichosporonales</taxon>
        <taxon>Trichosporonaceae</taxon>
        <taxon>Apiotrichum</taxon>
    </lineage>
</organism>
<feature type="region of interest" description="Disordered" evidence="8">
    <location>
        <begin position="53"/>
        <end position="89"/>
    </location>
</feature>
<dbReference type="InterPro" id="IPR001138">
    <property type="entry name" value="Zn2Cys6_DnaBD"/>
</dbReference>
<keyword evidence="3" id="KW-0862">Zinc</keyword>